<dbReference type="RefSeq" id="WP_202233087.1">
    <property type="nucleotide sequence ID" value="NZ_AP018365.1"/>
</dbReference>
<reference evidence="2 3" key="4">
    <citation type="journal article" date="2020" name="Sci. Rep.">
        <title>beta-carboline chemical signals induce reveromycin production through a LuxR family regulator in Streptomyces sp. SN-593.</title>
        <authorList>
            <person name="Panthee S."/>
            <person name="Kito N."/>
            <person name="Hayashi T."/>
            <person name="Shimizu T."/>
            <person name="Ishikawa J."/>
            <person name="Hamamoto H."/>
            <person name="Osada H."/>
            <person name="Takahashi S."/>
        </authorList>
    </citation>
    <scope>NUCLEOTIDE SEQUENCE [LARGE SCALE GENOMIC DNA]</scope>
    <source>
        <strain evidence="2 3">SN-593</strain>
    </source>
</reference>
<reference evidence="2 3" key="3">
    <citation type="journal article" date="2011" name="Nat. Chem. Biol.">
        <title>Reveromycin A biosynthesis uses RevG and RevJ for stereospecific spiroacetal formation.</title>
        <authorList>
            <person name="Takahashi S."/>
            <person name="Toyoda A."/>
            <person name="Sekiyama Y."/>
            <person name="Takagi H."/>
            <person name="Nogawa T."/>
            <person name="Uramoto M."/>
            <person name="Suzuki R."/>
            <person name="Koshino H."/>
            <person name="Kumano T."/>
            <person name="Panthee S."/>
            <person name="Dairi T."/>
            <person name="Ishikawa J."/>
            <person name="Ikeda H."/>
            <person name="Sakaki Y."/>
            <person name="Osada H."/>
        </authorList>
    </citation>
    <scope>NUCLEOTIDE SEQUENCE [LARGE SCALE GENOMIC DNA]</scope>
    <source>
        <strain evidence="2 3">SN-593</strain>
    </source>
</reference>
<dbReference type="AlphaFoldDB" id="A0A7U3UQ37"/>
<evidence type="ECO:0000256" key="1">
    <source>
        <dbReference type="SAM" id="MobiDB-lite"/>
    </source>
</evidence>
<organism evidence="2 3">
    <name type="scientific">Actinacidiphila reveromycinica</name>
    <dbReference type="NCBI Taxonomy" id="659352"/>
    <lineage>
        <taxon>Bacteria</taxon>
        <taxon>Bacillati</taxon>
        <taxon>Actinomycetota</taxon>
        <taxon>Actinomycetes</taxon>
        <taxon>Kitasatosporales</taxon>
        <taxon>Streptomycetaceae</taxon>
        <taxon>Actinacidiphila</taxon>
    </lineage>
</organism>
<feature type="region of interest" description="Disordered" evidence="1">
    <location>
        <begin position="1"/>
        <end position="21"/>
    </location>
</feature>
<accession>A0A7U3UQ37</accession>
<reference evidence="2 3" key="2">
    <citation type="journal article" date="2011" name="J. Antibiot.">
        <title>Furaquinocins I and J: novel polyketide isoprenoid hybrid compounds from Streptomyces reveromyceticus SN-593.</title>
        <authorList>
            <person name="Panthee S."/>
            <person name="Takahashi S."/>
            <person name="Takagi H."/>
            <person name="Nogawa T."/>
            <person name="Oowada E."/>
            <person name="Uramoto M."/>
            <person name="Osada H."/>
        </authorList>
    </citation>
    <scope>NUCLEOTIDE SEQUENCE [LARGE SCALE GENOMIC DNA]</scope>
    <source>
        <strain evidence="2 3">SN-593</strain>
    </source>
</reference>
<keyword evidence="3" id="KW-1185">Reference proteome</keyword>
<dbReference type="EMBL" id="AP018365">
    <property type="protein sequence ID" value="BBA96686.1"/>
    <property type="molecule type" value="Genomic_DNA"/>
</dbReference>
<name>A0A7U3UQ37_9ACTN</name>
<sequence length="174" mass="19692">MTTRHDTASRTAAPPTRWAGHRVTAADHPAVWELFTEPEFFFRTAQPETLAQAGITALLGDETHLITADGRPAGLWAAEPMGAEHACHHLLDLRLSARLSDEQWQSAYREVVAALRLRTEVVRLTVRAGDFDERWTRVLRGLGLNDEGLLDGVVLRDGRRRGYHYFSQLWKDRP</sequence>
<evidence type="ECO:0008006" key="4">
    <source>
        <dbReference type="Google" id="ProtNLM"/>
    </source>
</evidence>
<dbReference type="KEGG" id="arev:RVR_2101"/>
<dbReference type="Proteomes" id="UP000595703">
    <property type="component" value="Chromosome"/>
</dbReference>
<proteinExistence type="predicted"/>
<protein>
    <recommendedName>
        <fullName evidence="4">GNAT family N-acetyltransferase</fullName>
    </recommendedName>
</protein>
<evidence type="ECO:0000313" key="2">
    <source>
        <dbReference type="EMBL" id="BBA96686.1"/>
    </source>
</evidence>
<reference evidence="2 3" key="1">
    <citation type="journal article" date="2010" name="J. Bacteriol.">
        <title>Biochemical characterization of a novel indole prenyltransferase from Streptomyces sp. SN-593.</title>
        <authorList>
            <person name="Takahashi S."/>
            <person name="Takagi H."/>
            <person name="Toyoda A."/>
            <person name="Uramoto M."/>
            <person name="Nogawa T."/>
            <person name="Ueki M."/>
            <person name="Sakaki Y."/>
            <person name="Osada H."/>
        </authorList>
    </citation>
    <scope>NUCLEOTIDE SEQUENCE [LARGE SCALE GENOMIC DNA]</scope>
    <source>
        <strain evidence="2 3">SN-593</strain>
    </source>
</reference>
<gene>
    <name evidence="2" type="ORF">RVR_2101</name>
</gene>
<evidence type="ECO:0000313" key="3">
    <source>
        <dbReference type="Proteomes" id="UP000595703"/>
    </source>
</evidence>